<keyword evidence="2" id="KW-1185">Reference proteome</keyword>
<organism evidence="1 2">
    <name type="scientific">Camelus dromedarius</name>
    <name type="common">Dromedary</name>
    <name type="synonym">Arabian camel</name>
    <dbReference type="NCBI Taxonomy" id="9838"/>
    <lineage>
        <taxon>Eukaryota</taxon>
        <taxon>Metazoa</taxon>
        <taxon>Chordata</taxon>
        <taxon>Craniata</taxon>
        <taxon>Vertebrata</taxon>
        <taxon>Euteleostomi</taxon>
        <taxon>Mammalia</taxon>
        <taxon>Eutheria</taxon>
        <taxon>Laurasiatheria</taxon>
        <taxon>Artiodactyla</taxon>
        <taxon>Tylopoda</taxon>
        <taxon>Camelidae</taxon>
        <taxon>Camelus</taxon>
    </lineage>
</organism>
<evidence type="ECO:0000313" key="1">
    <source>
        <dbReference type="EMBL" id="KAB1269653.1"/>
    </source>
</evidence>
<dbReference type="PANTHER" id="PTHR35354:SF1">
    <property type="entry name" value="RGD1561648"/>
    <property type="match status" value="1"/>
</dbReference>
<dbReference type="AlphaFoldDB" id="A0A5N4DEQ1"/>
<evidence type="ECO:0000313" key="2">
    <source>
        <dbReference type="Proteomes" id="UP000299084"/>
    </source>
</evidence>
<dbReference type="InterPro" id="IPR027878">
    <property type="entry name" value="DUF4551"/>
</dbReference>
<proteinExistence type="predicted"/>
<gene>
    <name evidence="1" type="ORF">Cadr_000017004</name>
</gene>
<dbReference type="PANTHER" id="PTHR35354">
    <property type="entry name" value="RGD1561648"/>
    <property type="match status" value="1"/>
</dbReference>
<accession>A0A5N4DEQ1</accession>
<comment type="caution">
    <text evidence="1">The sequence shown here is derived from an EMBL/GenBank/DDBJ whole genome shotgun (WGS) entry which is preliminary data.</text>
</comment>
<dbReference type="Pfam" id="PF15087">
    <property type="entry name" value="DUF4551"/>
    <property type="match status" value="2"/>
</dbReference>
<dbReference type="Proteomes" id="UP000299084">
    <property type="component" value="Unassembled WGS sequence"/>
</dbReference>
<reference evidence="1 2" key="1">
    <citation type="journal article" date="2019" name="Mol. Ecol. Resour.">
        <title>Improving Illumina assemblies with Hi-C and long reads: an example with the North African dromedary.</title>
        <authorList>
            <person name="Elbers J.P."/>
            <person name="Rogers M.F."/>
            <person name="Perelman P.L."/>
            <person name="Proskuryakova A.A."/>
            <person name="Serdyukova N.A."/>
            <person name="Johnson W.E."/>
            <person name="Horin P."/>
            <person name="Corander J."/>
            <person name="Murphy D."/>
            <person name="Burger P.A."/>
        </authorList>
    </citation>
    <scope>NUCLEOTIDE SEQUENCE [LARGE SCALE GENOMIC DNA]</scope>
    <source>
        <strain evidence="1">Drom800</strain>
        <tissue evidence="1">Blood</tissue>
    </source>
</reference>
<name>A0A5N4DEQ1_CAMDR</name>
<dbReference type="EMBL" id="JWIN03000012">
    <property type="protein sequence ID" value="KAB1269653.1"/>
    <property type="molecule type" value="Genomic_DNA"/>
</dbReference>
<sequence length="173" mass="19990">MLTDTVLMHQAAFGLEDSLPNLPKENQEKLPFSGSANDTDYDLKFQLQKLVLEYTDTATALLYEILLVFQQNTFVASIVKQVVKGLSASYQLLSPGQAVLLYQQFYILKSCLQHSKTLAEYIRNDYREEFRYFIHMPALEKRLPLCYPITQPTTQLFHELLKLVEQEQCVKCS</sequence>
<protein>
    <submittedName>
        <fullName evidence="1">Uncharacterized protein</fullName>
    </submittedName>
</protein>